<dbReference type="Proteomes" id="UP000017944">
    <property type="component" value="Unassembled WGS sequence"/>
</dbReference>
<keyword evidence="1" id="KW-1133">Transmembrane helix</keyword>
<reference evidence="2 3" key="1">
    <citation type="submission" date="2013-10" db="EMBL/GenBank/DDBJ databases">
        <title>Draft genomes and the virulence plasmids of Sd1617 vaccine constructs: WRSd3 and WRSd5.</title>
        <authorList>
            <person name="Aksomboon Vongsawan A."/>
            <person name="Venkatesan M.M."/>
            <person name="Vaisvil B."/>
            <person name="Emel G."/>
            <person name="Kepatral V."/>
            <person name="Sethabutr O."/>
            <person name="Serichantalergs O."/>
            <person name="Mason C."/>
        </authorList>
    </citation>
    <scope>NUCLEOTIDE SEQUENCE [LARGE SCALE GENOMIC DNA]</scope>
    <source>
        <strain evidence="2 3">WRSd3</strain>
    </source>
</reference>
<dbReference type="EMBL" id="AXUT01000430">
    <property type="protein sequence ID" value="ESU77070.1"/>
    <property type="molecule type" value="Genomic_DNA"/>
</dbReference>
<feature type="transmembrane region" description="Helical" evidence="1">
    <location>
        <begin position="21"/>
        <end position="39"/>
    </location>
</feature>
<comment type="caution">
    <text evidence="2">The sequence shown here is derived from an EMBL/GenBank/DDBJ whole genome shotgun (WGS) entry which is preliminary data.</text>
</comment>
<keyword evidence="1" id="KW-0812">Transmembrane</keyword>
<protein>
    <submittedName>
        <fullName evidence="2">Uncharacterized protein</fullName>
    </submittedName>
</protein>
<accession>A0A090NBI4</accession>
<keyword evidence="1" id="KW-0472">Membrane</keyword>
<organism evidence="2 3">
    <name type="scientific">Shigella dysenteriae WRSd3</name>
    <dbReference type="NCBI Taxonomy" id="1401327"/>
    <lineage>
        <taxon>Bacteria</taxon>
        <taxon>Pseudomonadati</taxon>
        <taxon>Pseudomonadota</taxon>
        <taxon>Gammaproteobacteria</taxon>
        <taxon>Enterobacterales</taxon>
        <taxon>Enterobacteriaceae</taxon>
        <taxon>Shigella</taxon>
    </lineage>
</organism>
<dbReference type="AlphaFoldDB" id="A0A090NBI4"/>
<gene>
    <name evidence="2" type="ORF">WRSd3_04008</name>
</gene>
<name>A0A090NBI4_SHIDY</name>
<proteinExistence type="predicted"/>
<sequence length="41" mass="4873">MIQRSSAQKSIDRENAPIQDQYFIFVLIIGYTLNGYYFVLR</sequence>
<evidence type="ECO:0000313" key="2">
    <source>
        <dbReference type="EMBL" id="ESU77070.1"/>
    </source>
</evidence>
<evidence type="ECO:0000313" key="3">
    <source>
        <dbReference type="Proteomes" id="UP000017944"/>
    </source>
</evidence>
<evidence type="ECO:0000256" key="1">
    <source>
        <dbReference type="SAM" id="Phobius"/>
    </source>
</evidence>